<dbReference type="Proteomes" id="UP000268652">
    <property type="component" value="Unassembled WGS sequence"/>
</dbReference>
<protein>
    <submittedName>
        <fullName evidence="1">Uncharacterized protein</fullName>
    </submittedName>
</protein>
<evidence type="ECO:0000313" key="1">
    <source>
        <dbReference type="EMBL" id="RKN03105.1"/>
    </source>
</evidence>
<comment type="caution">
    <text evidence="1">The sequence shown here is derived from an EMBL/GenBank/DDBJ whole genome shotgun (WGS) entry which is preliminary data.</text>
</comment>
<evidence type="ECO:0000313" key="3">
    <source>
        <dbReference type="Proteomes" id="UP000268652"/>
    </source>
</evidence>
<dbReference type="AlphaFoldDB" id="A0A3A9VPZ8"/>
<dbReference type="Proteomes" id="UP000275024">
    <property type="component" value="Unassembled WGS sequence"/>
</dbReference>
<name>A0A3A9VPZ8_9ACTN</name>
<dbReference type="OrthoDB" id="4210192at2"/>
<evidence type="ECO:0000313" key="2">
    <source>
        <dbReference type="EMBL" id="RKN13030.1"/>
    </source>
</evidence>
<keyword evidence="3" id="KW-1185">Reference proteome</keyword>
<evidence type="ECO:0000313" key="4">
    <source>
        <dbReference type="Proteomes" id="UP000275024"/>
    </source>
</evidence>
<accession>A0A3A9VPZ8</accession>
<dbReference type="EMBL" id="RBDX01000059">
    <property type="protein sequence ID" value="RKN03105.1"/>
    <property type="molecule type" value="Genomic_DNA"/>
</dbReference>
<organism evidence="1 4">
    <name type="scientific">Streptomyces radicis</name>
    <dbReference type="NCBI Taxonomy" id="1750517"/>
    <lineage>
        <taxon>Bacteria</taxon>
        <taxon>Bacillati</taxon>
        <taxon>Actinomycetota</taxon>
        <taxon>Actinomycetes</taxon>
        <taxon>Kitasatosporales</taxon>
        <taxon>Streptomycetaceae</taxon>
        <taxon>Streptomyces</taxon>
    </lineage>
</organism>
<reference evidence="3 4" key="1">
    <citation type="submission" date="2018-09" db="EMBL/GenBank/DDBJ databases">
        <title>Streptomyces sp. nov. DS1-2, an endophytic actinomycete isolated from roots of Dendrobium scabrilingue.</title>
        <authorList>
            <person name="Kuncharoen N."/>
            <person name="Kudo T."/>
            <person name="Ohkuma M."/>
            <person name="Yuki M."/>
            <person name="Tanasupawat S."/>
        </authorList>
    </citation>
    <scope>NUCLEOTIDE SEQUENCE [LARGE SCALE GENOMIC DNA]</scope>
    <source>
        <strain evidence="1 4">AZ1-7</strain>
        <strain evidence="2 3">DS1-2</strain>
    </source>
</reference>
<sequence length="134" mass="15903">MIERVLAVSARHYTEVTGTDSEQWDEETSRELVGIALRTVRLAEREDYPRALEEYLRANRVRLGRLWQRYGPDGLFPRGVYHLVELPEVFVLCERIESDRYWLSGVWSDEGQEDAPLERLEEIWLYGTGEWEDR</sequence>
<dbReference type="EMBL" id="RBDY01000058">
    <property type="protein sequence ID" value="RKN13030.1"/>
    <property type="molecule type" value="Genomic_DNA"/>
</dbReference>
<proteinExistence type="predicted"/>
<gene>
    <name evidence="2" type="ORF">D7318_32100</name>
    <name evidence="1" type="ORF">D7319_32225</name>
</gene>